<evidence type="ECO:0000313" key="12">
    <source>
        <dbReference type="Proteomes" id="UP000503162"/>
    </source>
</evidence>
<keyword evidence="12" id="KW-1185">Reference proteome</keyword>
<dbReference type="Gene3D" id="3.40.50.2300">
    <property type="match status" value="1"/>
</dbReference>
<comment type="catalytic activity">
    <reaction evidence="1">
        <text>ATP + protein L-histidine = ADP + protein N-phospho-L-histidine.</text>
        <dbReference type="EC" id="2.7.13.3"/>
    </reaction>
</comment>
<dbReference type="AlphaFoldDB" id="A0A6G8IK00"/>
<feature type="domain" description="Response regulatory" evidence="8">
    <location>
        <begin position="627"/>
        <end position="744"/>
    </location>
</feature>
<dbReference type="InterPro" id="IPR011006">
    <property type="entry name" value="CheY-like_superfamily"/>
</dbReference>
<proteinExistence type="predicted"/>
<dbReference type="Gene3D" id="3.30.565.10">
    <property type="entry name" value="Histidine kinase-like ATPase, C-terminal domain"/>
    <property type="match status" value="1"/>
</dbReference>
<dbReference type="Gene3D" id="3.30.450.20">
    <property type="entry name" value="PAS domain"/>
    <property type="match status" value="2"/>
</dbReference>
<evidence type="ECO:0000259" key="8">
    <source>
        <dbReference type="PROSITE" id="PS50110"/>
    </source>
</evidence>
<reference evidence="11 12" key="1">
    <citation type="submission" date="2020-03" db="EMBL/GenBank/DDBJ databases">
        <title>Hydrogenophaga sp. nov. isolated from cyanobacterial mat.</title>
        <authorList>
            <person name="Thorat V."/>
            <person name="Kirdat K."/>
            <person name="Tiwarekar B."/>
            <person name="Costa E.D."/>
            <person name="Yadav A."/>
        </authorList>
    </citation>
    <scope>NUCLEOTIDE SEQUENCE [LARGE SCALE GENOMIC DNA]</scope>
    <source>
        <strain evidence="11 12">BA0156</strain>
    </source>
</reference>
<keyword evidence="5" id="KW-0418">Kinase</keyword>
<dbReference type="Pfam" id="PF00072">
    <property type="entry name" value="Response_reg"/>
    <property type="match status" value="1"/>
</dbReference>
<evidence type="ECO:0000259" key="7">
    <source>
        <dbReference type="PROSITE" id="PS50109"/>
    </source>
</evidence>
<dbReference type="Proteomes" id="UP000503162">
    <property type="component" value="Chromosome"/>
</dbReference>
<dbReference type="Pfam" id="PF00512">
    <property type="entry name" value="HisKA"/>
    <property type="match status" value="1"/>
</dbReference>
<dbReference type="PRINTS" id="PR00344">
    <property type="entry name" value="BCTRLSENSOR"/>
</dbReference>
<dbReference type="PROSITE" id="PS50109">
    <property type="entry name" value="HIS_KIN"/>
    <property type="match status" value="1"/>
</dbReference>
<dbReference type="InterPro" id="IPR036097">
    <property type="entry name" value="HisK_dim/P_sf"/>
</dbReference>
<dbReference type="PROSITE" id="PS50112">
    <property type="entry name" value="PAS"/>
    <property type="match status" value="2"/>
</dbReference>
<dbReference type="GO" id="GO:0000155">
    <property type="term" value="F:phosphorelay sensor kinase activity"/>
    <property type="evidence" value="ECO:0007669"/>
    <property type="project" value="InterPro"/>
</dbReference>
<dbReference type="PANTHER" id="PTHR43047:SF9">
    <property type="entry name" value="HISTIDINE KINASE"/>
    <property type="match status" value="1"/>
</dbReference>
<evidence type="ECO:0000259" key="10">
    <source>
        <dbReference type="PROSITE" id="PS50113"/>
    </source>
</evidence>
<dbReference type="InterPro" id="IPR013656">
    <property type="entry name" value="PAS_4"/>
</dbReference>
<dbReference type="GO" id="GO:0009927">
    <property type="term" value="F:histidine phosphotransfer kinase activity"/>
    <property type="evidence" value="ECO:0007669"/>
    <property type="project" value="TreeGrafter"/>
</dbReference>
<keyword evidence="4" id="KW-0808">Transferase</keyword>
<organism evidence="11 12">
    <name type="scientific">Hydrogenophaga crocea</name>
    <dbReference type="NCBI Taxonomy" id="2716225"/>
    <lineage>
        <taxon>Bacteria</taxon>
        <taxon>Pseudomonadati</taxon>
        <taxon>Pseudomonadota</taxon>
        <taxon>Betaproteobacteria</taxon>
        <taxon>Burkholderiales</taxon>
        <taxon>Comamonadaceae</taxon>
        <taxon>Hydrogenophaga</taxon>
    </lineage>
</organism>
<protein>
    <recommendedName>
        <fullName evidence="2">histidine kinase</fullName>
        <ecNumber evidence="2">2.7.13.3</ecNumber>
    </recommendedName>
</protein>
<feature type="domain" description="Histidine kinase" evidence="7">
    <location>
        <begin position="387"/>
        <end position="607"/>
    </location>
</feature>
<dbReference type="Pfam" id="PF02518">
    <property type="entry name" value="HATPase_c"/>
    <property type="match status" value="1"/>
</dbReference>
<dbReference type="SMART" id="SM00091">
    <property type="entry name" value="PAS"/>
    <property type="match status" value="2"/>
</dbReference>
<dbReference type="InterPro" id="IPR001789">
    <property type="entry name" value="Sig_transdc_resp-reg_receiver"/>
</dbReference>
<dbReference type="InterPro" id="IPR036890">
    <property type="entry name" value="HATPase_C_sf"/>
</dbReference>
<name>A0A6G8IK00_9BURK</name>
<dbReference type="PROSITE" id="PS50110">
    <property type="entry name" value="RESPONSE_REGULATORY"/>
    <property type="match status" value="1"/>
</dbReference>
<dbReference type="SMART" id="SM00388">
    <property type="entry name" value="HisKA"/>
    <property type="match status" value="1"/>
</dbReference>
<dbReference type="SUPFAM" id="SSF55874">
    <property type="entry name" value="ATPase domain of HSP90 chaperone/DNA topoisomerase II/histidine kinase"/>
    <property type="match status" value="1"/>
</dbReference>
<dbReference type="SUPFAM" id="SSF52172">
    <property type="entry name" value="CheY-like"/>
    <property type="match status" value="1"/>
</dbReference>
<accession>A0A6G8IK00</accession>
<dbReference type="PROSITE" id="PS50113">
    <property type="entry name" value="PAC"/>
    <property type="match status" value="1"/>
</dbReference>
<dbReference type="RefSeq" id="WP_166228253.1">
    <property type="nucleotide sequence ID" value="NZ_CP049989.1"/>
</dbReference>
<dbReference type="InterPro" id="IPR004358">
    <property type="entry name" value="Sig_transdc_His_kin-like_C"/>
</dbReference>
<dbReference type="FunFam" id="3.30.565.10:FF:000049">
    <property type="entry name" value="Two-component sensor histidine kinase"/>
    <property type="match status" value="1"/>
</dbReference>
<dbReference type="Pfam" id="PF08448">
    <property type="entry name" value="PAS_4"/>
    <property type="match status" value="1"/>
</dbReference>
<dbReference type="InterPro" id="IPR005467">
    <property type="entry name" value="His_kinase_dom"/>
</dbReference>
<dbReference type="SMART" id="SM00448">
    <property type="entry name" value="REC"/>
    <property type="match status" value="1"/>
</dbReference>
<evidence type="ECO:0000313" key="11">
    <source>
        <dbReference type="EMBL" id="QIM53310.1"/>
    </source>
</evidence>
<dbReference type="CDD" id="cd00156">
    <property type="entry name" value="REC"/>
    <property type="match status" value="1"/>
</dbReference>
<evidence type="ECO:0000256" key="4">
    <source>
        <dbReference type="ARBA" id="ARBA00022679"/>
    </source>
</evidence>
<dbReference type="SUPFAM" id="SSF47384">
    <property type="entry name" value="Homodimeric domain of signal transducing histidine kinase"/>
    <property type="match status" value="1"/>
</dbReference>
<dbReference type="SUPFAM" id="SSF55785">
    <property type="entry name" value="PYP-like sensor domain (PAS domain)"/>
    <property type="match status" value="2"/>
</dbReference>
<dbReference type="InterPro" id="IPR000700">
    <property type="entry name" value="PAS-assoc_C"/>
</dbReference>
<dbReference type="InterPro" id="IPR035965">
    <property type="entry name" value="PAS-like_dom_sf"/>
</dbReference>
<dbReference type="NCBIfam" id="TIGR00229">
    <property type="entry name" value="sensory_box"/>
    <property type="match status" value="2"/>
</dbReference>
<evidence type="ECO:0000256" key="2">
    <source>
        <dbReference type="ARBA" id="ARBA00012438"/>
    </source>
</evidence>
<dbReference type="InterPro" id="IPR003661">
    <property type="entry name" value="HisK_dim/P_dom"/>
</dbReference>
<dbReference type="GO" id="GO:0005886">
    <property type="term" value="C:plasma membrane"/>
    <property type="evidence" value="ECO:0007669"/>
    <property type="project" value="TreeGrafter"/>
</dbReference>
<evidence type="ECO:0000256" key="6">
    <source>
        <dbReference type="PROSITE-ProRule" id="PRU00169"/>
    </source>
</evidence>
<evidence type="ECO:0000259" key="9">
    <source>
        <dbReference type="PROSITE" id="PS50112"/>
    </source>
</evidence>
<evidence type="ECO:0000256" key="1">
    <source>
        <dbReference type="ARBA" id="ARBA00000085"/>
    </source>
</evidence>
<dbReference type="InterPro" id="IPR003594">
    <property type="entry name" value="HATPase_dom"/>
</dbReference>
<feature type="domain" description="PAS" evidence="9">
    <location>
        <begin position="143"/>
        <end position="181"/>
    </location>
</feature>
<gene>
    <name evidence="11" type="ORF">G9Q37_14675</name>
</gene>
<dbReference type="Gene3D" id="1.10.287.130">
    <property type="match status" value="1"/>
</dbReference>
<dbReference type="SMART" id="SM00387">
    <property type="entry name" value="HATPase_c"/>
    <property type="match status" value="1"/>
</dbReference>
<dbReference type="Pfam" id="PF13426">
    <property type="entry name" value="PAS_9"/>
    <property type="match status" value="1"/>
</dbReference>
<feature type="domain" description="PAS" evidence="9">
    <location>
        <begin position="244"/>
        <end position="291"/>
    </location>
</feature>
<dbReference type="KEGG" id="hcz:G9Q37_14675"/>
<dbReference type="CDD" id="cd00082">
    <property type="entry name" value="HisKA"/>
    <property type="match status" value="1"/>
</dbReference>
<dbReference type="InterPro" id="IPR000014">
    <property type="entry name" value="PAS"/>
</dbReference>
<feature type="domain" description="PAC" evidence="10">
    <location>
        <begin position="189"/>
        <end position="243"/>
    </location>
</feature>
<dbReference type="PANTHER" id="PTHR43047">
    <property type="entry name" value="TWO-COMPONENT HISTIDINE PROTEIN KINASE"/>
    <property type="match status" value="1"/>
</dbReference>
<sequence>MPLHDARLLLWSLLPGRAALLSRTATVLACSSGWERQWPRTDGDWRQHLSDDSRCRLLDALSRPQDLDIALEIAGAQHRFGHWRCVGAWDPALQAHACHAVDVTAQEQQRLDARLMSERIHLLFDQLPMQVAYFGPPPAARCLFANDSFARWMGFERHEIVGKAAQEILQEEDRRWLESVIPAYGAGGENLMLAYSRRGPQGRLRHFEVSIAGDQDAQGRTCGFVVAMADVTERRLAEDSLRRSQERLARFLEISAEGVFFHRDGVITDANPAACRLLSLTHTELIGRSALSLPQDANRRWSHLRIHSGAETTIETQMLDGHGQAVPVELIGRSMTHQDERQRMTVLRDMRDRQAAQARIHTLIEDLRSQKDRAEAADRGKSVFLAAASHDLRQPIHAMGLFLSALRAMAQAPAVRQGELAEICRRMQSSLDSLGQLLNMLLDVSRLDANAVQVQLEPTPLEPLFAELEQEFTDLAREKGLRLHAAPCTAWVRTDATVLRRILSNLVANAVRYTQHGRILLGARRRPGHIEIQVFDSGIGIAPEQLDAIFEEFYQVGQSRAARDEAHGLGLGLSIVQRSARLLDAPLTVRSTLGRGSAFSITLPACAPEPRRPGAEASAAPQPGQRNVLVIDDDEQVLMGMQQLLQVWGHRVWCAPSADQAVLLAIEHAADIDLLLSDYRLGGNTTAVQAIAAVHACLGRTVPTFILTGDTSPQRIQEASELGFPLLHKPVDANALLGTLALPA</sequence>
<dbReference type="CDD" id="cd00130">
    <property type="entry name" value="PAS"/>
    <property type="match status" value="2"/>
</dbReference>
<dbReference type="EMBL" id="CP049989">
    <property type="protein sequence ID" value="QIM53310.1"/>
    <property type="molecule type" value="Genomic_DNA"/>
</dbReference>
<dbReference type="EC" id="2.7.13.3" evidence="2"/>
<evidence type="ECO:0000256" key="3">
    <source>
        <dbReference type="ARBA" id="ARBA00022553"/>
    </source>
</evidence>
<evidence type="ECO:0000256" key="5">
    <source>
        <dbReference type="ARBA" id="ARBA00022777"/>
    </source>
</evidence>
<feature type="modified residue" description="4-aspartylphosphate" evidence="6">
    <location>
        <position position="678"/>
    </location>
</feature>
<keyword evidence="3 6" id="KW-0597">Phosphoprotein</keyword>